<feature type="active site" description="Proton acceptor" evidence="10">
    <location>
        <position position="68"/>
    </location>
</feature>
<accession>H1HNE0</accession>
<evidence type="ECO:0000256" key="9">
    <source>
        <dbReference type="ARBA" id="ARBA00052017"/>
    </source>
</evidence>
<keyword evidence="13" id="KW-1185">Reference proteome</keyword>
<evidence type="ECO:0000256" key="10">
    <source>
        <dbReference type="HAMAP-Rule" id="MF_01405"/>
    </source>
</evidence>
<dbReference type="InterPro" id="IPR002637">
    <property type="entry name" value="RdgB/HAM1"/>
</dbReference>
<evidence type="ECO:0000256" key="11">
    <source>
        <dbReference type="RuleBase" id="RU003781"/>
    </source>
</evidence>
<evidence type="ECO:0000256" key="8">
    <source>
        <dbReference type="ARBA" id="ARBA00051875"/>
    </source>
</evidence>
<proteinExistence type="inferred from homology"/>
<dbReference type="CDD" id="cd00515">
    <property type="entry name" value="HAM1"/>
    <property type="match status" value="1"/>
</dbReference>
<protein>
    <recommendedName>
        <fullName evidence="10">dITP/XTP pyrophosphatase</fullName>
        <ecNumber evidence="10">3.6.1.66</ecNumber>
    </recommendedName>
    <alternativeName>
        <fullName evidence="10">Non-canonical purine NTP pyrophosphatase</fullName>
    </alternativeName>
    <alternativeName>
        <fullName evidence="10">Non-standard purine NTP pyrophosphatase</fullName>
    </alternativeName>
    <alternativeName>
        <fullName evidence="10">Nucleoside-triphosphate diphosphatase</fullName>
    </alternativeName>
    <alternativeName>
        <fullName evidence="10">Nucleoside-triphosphate pyrophosphatase</fullName>
        <shortName evidence="10">NTPase</shortName>
    </alternativeName>
</protein>
<evidence type="ECO:0000256" key="5">
    <source>
        <dbReference type="ARBA" id="ARBA00022801"/>
    </source>
</evidence>
<dbReference type="FunFam" id="3.90.950.10:FF:000001">
    <property type="entry name" value="dITP/XTP pyrophosphatase"/>
    <property type="match status" value="1"/>
</dbReference>
<comment type="caution">
    <text evidence="10">Lacks conserved residue(s) required for the propagation of feature annotation.</text>
</comment>
<dbReference type="GO" id="GO:0005829">
    <property type="term" value="C:cytosol"/>
    <property type="evidence" value="ECO:0007669"/>
    <property type="project" value="TreeGrafter"/>
</dbReference>
<comment type="caution">
    <text evidence="12">The sequence shown here is derived from an EMBL/GenBank/DDBJ whole genome shotgun (WGS) entry which is preliminary data.</text>
</comment>
<dbReference type="AlphaFoldDB" id="H1HNE0"/>
<dbReference type="RefSeq" id="WP_008565661.1">
    <property type="nucleotide sequence ID" value="NZ_JH594504.1"/>
</dbReference>
<dbReference type="InterPro" id="IPR020922">
    <property type="entry name" value="dITP/XTP_pyrophosphatase"/>
</dbReference>
<dbReference type="GO" id="GO:0009146">
    <property type="term" value="P:purine nucleoside triphosphate catabolic process"/>
    <property type="evidence" value="ECO:0007669"/>
    <property type="project" value="UniProtKB-UniRule"/>
</dbReference>
<name>H1HNE0_9BACT</name>
<keyword evidence="3 10" id="KW-0479">Metal-binding</keyword>
<dbReference type="GO" id="GO:0036220">
    <property type="term" value="F:ITP diphosphatase activity"/>
    <property type="evidence" value="ECO:0007669"/>
    <property type="project" value="UniProtKB-UniRule"/>
</dbReference>
<sequence>MKIVFATNNLHKLDEIRKILGKSFEIVSLKDIGCDVDIPETGTTLDENAHLKAKYIYDHYGLDCFADDTGLEVEALGGAPGVHSARYAEQDDHNSEANMAKLLHNMADITCRNARFRTVISLIQHDADNPLRYRESLFEGIVEGQIATEKRGTAGFGYDPVFIPNGYAKSFAELGEAIKNKISHRARAVEKLKSYLSSFLKVK</sequence>
<dbReference type="EMBL" id="AGEK01000029">
    <property type="protein sequence ID" value="EHO69419.1"/>
    <property type="molecule type" value="Genomic_DNA"/>
</dbReference>
<dbReference type="PATRIC" id="fig|999422.3.peg.1770"/>
<evidence type="ECO:0000313" key="12">
    <source>
        <dbReference type="EMBL" id="EHO69419.1"/>
    </source>
</evidence>
<comment type="function">
    <text evidence="10">Pyrophosphatase that catalyzes the hydrolysis of nucleoside triphosphates to their monophosphate derivatives, with a high preference for the non-canonical purine nucleotides XTP (xanthosine triphosphate), dITP (deoxyinosine triphosphate) and ITP. Seems to function as a house-cleaning enzyme that removes non-canonical purine nucleotides from the nucleotide pool, thus preventing their incorporation into DNA/RNA and avoiding chromosomal lesions.</text>
</comment>
<dbReference type="HOGENOM" id="CLU_082080_0_2_10"/>
<dbReference type="OrthoDB" id="9807456at2"/>
<comment type="cofactor">
    <cofactor evidence="10">
        <name>Mg(2+)</name>
        <dbReference type="ChEBI" id="CHEBI:18420"/>
    </cofactor>
    <text evidence="10">Binds 1 Mg(2+) ion per subunit.</text>
</comment>
<feature type="binding site" evidence="10">
    <location>
        <position position="69"/>
    </location>
    <ligand>
        <name>substrate</name>
    </ligand>
</feature>
<dbReference type="PANTHER" id="PTHR11067">
    <property type="entry name" value="INOSINE TRIPHOSPHATE PYROPHOSPHATASE/HAM1 PROTEIN"/>
    <property type="match status" value="1"/>
</dbReference>
<dbReference type="SUPFAM" id="SSF52972">
    <property type="entry name" value="ITPase-like"/>
    <property type="match status" value="1"/>
</dbReference>
<comment type="catalytic activity">
    <reaction evidence="9 10">
        <text>XTP + H2O = XMP + diphosphate + H(+)</text>
        <dbReference type="Rhea" id="RHEA:28610"/>
        <dbReference type="ChEBI" id="CHEBI:15377"/>
        <dbReference type="ChEBI" id="CHEBI:15378"/>
        <dbReference type="ChEBI" id="CHEBI:33019"/>
        <dbReference type="ChEBI" id="CHEBI:57464"/>
        <dbReference type="ChEBI" id="CHEBI:61314"/>
        <dbReference type="EC" id="3.6.1.66"/>
    </reaction>
</comment>
<dbReference type="Proteomes" id="UP000003167">
    <property type="component" value="Unassembled WGS sequence"/>
</dbReference>
<keyword evidence="6 10" id="KW-0460">Magnesium</keyword>
<keyword evidence="7 10" id="KW-0546">Nucleotide metabolism</keyword>
<keyword evidence="5 10" id="KW-0378">Hydrolase</keyword>
<keyword evidence="4 10" id="KW-0547">Nucleotide-binding</keyword>
<evidence type="ECO:0000313" key="13">
    <source>
        <dbReference type="Proteomes" id="UP000003167"/>
    </source>
</evidence>
<comment type="subunit">
    <text evidence="2 10">Homodimer.</text>
</comment>
<evidence type="ECO:0000256" key="1">
    <source>
        <dbReference type="ARBA" id="ARBA00008023"/>
    </source>
</evidence>
<evidence type="ECO:0000256" key="4">
    <source>
        <dbReference type="ARBA" id="ARBA00022741"/>
    </source>
</evidence>
<evidence type="ECO:0000256" key="3">
    <source>
        <dbReference type="ARBA" id="ARBA00022723"/>
    </source>
</evidence>
<organism evidence="12 13">
    <name type="scientific">Segatella maculosa OT 289</name>
    <dbReference type="NCBI Taxonomy" id="999422"/>
    <lineage>
        <taxon>Bacteria</taxon>
        <taxon>Pseudomonadati</taxon>
        <taxon>Bacteroidota</taxon>
        <taxon>Bacteroidia</taxon>
        <taxon>Bacteroidales</taxon>
        <taxon>Prevotellaceae</taxon>
        <taxon>Segatella</taxon>
    </lineage>
</organism>
<feature type="binding site" evidence="10">
    <location>
        <begin position="7"/>
        <end position="12"/>
    </location>
    <ligand>
        <name>substrate</name>
    </ligand>
</feature>
<evidence type="ECO:0000256" key="7">
    <source>
        <dbReference type="ARBA" id="ARBA00023080"/>
    </source>
</evidence>
<feature type="binding site" evidence="10">
    <location>
        <begin position="156"/>
        <end position="159"/>
    </location>
    <ligand>
        <name>substrate</name>
    </ligand>
</feature>
<feature type="binding site" evidence="10">
    <location>
        <position position="68"/>
    </location>
    <ligand>
        <name>Mg(2+)</name>
        <dbReference type="ChEBI" id="CHEBI:18420"/>
    </ligand>
</feature>
<feature type="binding site" evidence="10">
    <location>
        <begin position="184"/>
        <end position="185"/>
    </location>
    <ligand>
        <name>substrate</name>
    </ligand>
</feature>
<evidence type="ECO:0000256" key="6">
    <source>
        <dbReference type="ARBA" id="ARBA00022842"/>
    </source>
</evidence>
<reference evidence="12 13" key="1">
    <citation type="submission" date="2011-12" db="EMBL/GenBank/DDBJ databases">
        <title>The Genome Sequence of Prevotella maculosa OT 289.</title>
        <authorList>
            <consortium name="The Broad Institute Genome Sequencing Platform"/>
            <person name="Earl A."/>
            <person name="Ward D."/>
            <person name="Feldgarden M."/>
            <person name="Gevers D."/>
            <person name="Izard J."/>
            <person name="Blanton J.M."/>
            <person name="Mathney J."/>
            <person name="Tanner A.C."/>
            <person name="Dewhirst F.E."/>
            <person name="Young S.K."/>
            <person name="Zeng Q."/>
            <person name="Gargeya S."/>
            <person name="Fitzgerald M."/>
            <person name="Haas B."/>
            <person name="Abouelleil A."/>
            <person name="Alvarado L."/>
            <person name="Arachchi H.M."/>
            <person name="Berlin A."/>
            <person name="Chapman S.B."/>
            <person name="Gearin G."/>
            <person name="Goldberg J."/>
            <person name="Griggs A."/>
            <person name="Gujja S."/>
            <person name="Hansen M."/>
            <person name="Heiman D."/>
            <person name="Howarth C."/>
            <person name="Larimer J."/>
            <person name="Lui A."/>
            <person name="MacDonald P.J.P."/>
            <person name="McCowen C."/>
            <person name="Montmayeur A."/>
            <person name="Murphy C."/>
            <person name="Neiman D."/>
            <person name="Pearson M."/>
            <person name="Priest M."/>
            <person name="Roberts A."/>
            <person name="Saif S."/>
            <person name="Shea T."/>
            <person name="Sisk P."/>
            <person name="Stolte C."/>
            <person name="Sykes S."/>
            <person name="Wortman J."/>
            <person name="Nusbaum C."/>
            <person name="Birren B."/>
        </authorList>
    </citation>
    <scope>NUCLEOTIDE SEQUENCE [LARGE SCALE GENOMIC DNA]</scope>
    <source>
        <strain evidence="12 13">OT 289</strain>
    </source>
</reference>
<comment type="catalytic activity">
    <reaction evidence="8 10">
        <text>dITP + H2O = dIMP + diphosphate + H(+)</text>
        <dbReference type="Rhea" id="RHEA:28342"/>
        <dbReference type="ChEBI" id="CHEBI:15377"/>
        <dbReference type="ChEBI" id="CHEBI:15378"/>
        <dbReference type="ChEBI" id="CHEBI:33019"/>
        <dbReference type="ChEBI" id="CHEBI:61194"/>
        <dbReference type="ChEBI" id="CHEBI:61382"/>
        <dbReference type="EC" id="3.6.1.66"/>
    </reaction>
</comment>
<feature type="binding site" evidence="10">
    <location>
        <position position="179"/>
    </location>
    <ligand>
        <name>substrate</name>
    </ligand>
</feature>
<dbReference type="HAMAP" id="MF_01405">
    <property type="entry name" value="Non_canon_purine_NTPase"/>
    <property type="match status" value="1"/>
</dbReference>
<dbReference type="GO" id="GO:0017111">
    <property type="term" value="F:ribonucleoside triphosphate phosphatase activity"/>
    <property type="evidence" value="ECO:0007669"/>
    <property type="project" value="InterPro"/>
</dbReference>
<dbReference type="Pfam" id="PF01725">
    <property type="entry name" value="Ham1p_like"/>
    <property type="match status" value="1"/>
</dbReference>
<dbReference type="GO" id="GO:0046872">
    <property type="term" value="F:metal ion binding"/>
    <property type="evidence" value="ECO:0007669"/>
    <property type="project" value="UniProtKB-KW"/>
</dbReference>
<dbReference type="GO" id="GO:0000166">
    <property type="term" value="F:nucleotide binding"/>
    <property type="evidence" value="ECO:0007669"/>
    <property type="project" value="UniProtKB-KW"/>
</dbReference>
<dbReference type="STRING" id="999422.HMPREF9944_01684"/>
<comment type="catalytic activity">
    <reaction evidence="10">
        <text>ITP + H2O = IMP + diphosphate + H(+)</text>
        <dbReference type="Rhea" id="RHEA:29399"/>
        <dbReference type="ChEBI" id="CHEBI:15377"/>
        <dbReference type="ChEBI" id="CHEBI:15378"/>
        <dbReference type="ChEBI" id="CHEBI:33019"/>
        <dbReference type="ChEBI" id="CHEBI:58053"/>
        <dbReference type="ChEBI" id="CHEBI:61402"/>
        <dbReference type="EC" id="3.6.1.66"/>
    </reaction>
</comment>
<dbReference type="Gene3D" id="3.90.950.10">
    <property type="match status" value="1"/>
</dbReference>
<dbReference type="PANTHER" id="PTHR11067:SF9">
    <property type="entry name" value="INOSINE TRIPHOSPHATE PYROPHOSPHATASE"/>
    <property type="match status" value="1"/>
</dbReference>
<dbReference type="NCBIfam" id="TIGR00042">
    <property type="entry name" value="RdgB/HAM1 family non-canonical purine NTP pyrophosphatase"/>
    <property type="match status" value="1"/>
</dbReference>
<gene>
    <name evidence="12" type="ORF">HMPREF9944_01684</name>
</gene>
<dbReference type="EC" id="3.6.1.66" evidence="10"/>
<dbReference type="InterPro" id="IPR029001">
    <property type="entry name" value="ITPase-like_fam"/>
</dbReference>
<dbReference type="NCBIfam" id="NF011398">
    <property type="entry name" value="PRK14823.1"/>
    <property type="match status" value="1"/>
</dbReference>
<comment type="similarity">
    <text evidence="1 10 11">Belongs to the HAM1 NTPase family.</text>
</comment>
<dbReference type="GO" id="GO:0036222">
    <property type="term" value="F:XTP diphosphatase activity"/>
    <property type="evidence" value="ECO:0007669"/>
    <property type="project" value="UniProtKB-UniRule"/>
</dbReference>
<evidence type="ECO:0000256" key="2">
    <source>
        <dbReference type="ARBA" id="ARBA00011738"/>
    </source>
</evidence>
<dbReference type="GO" id="GO:0009117">
    <property type="term" value="P:nucleotide metabolic process"/>
    <property type="evidence" value="ECO:0007669"/>
    <property type="project" value="UniProtKB-KW"/>
</dbReference>
<dbReference type="GO" id="GO:0035870">
    <property type="term" value="F:dITP diphosphatase activity"/>
    <property type="evidence" value="ECO:0007669"/>
    <property type="project" value="UniProtKB-UniRule"/>
</dbReference>